<dbReference type="InterPro" id="IPR035601">
    <property type="entry name" value="MPP5_SH3"/>
</dbReference>
<dbReference type="Proteomes" id="UP001187531">
    <property type="component" value="Unassembled WGS sequence"/>
</dbReference>
<evidence type="ECO:0000313" key="7">
    <source>
        <dbReference type="EMBL" id="KAK2702068.1"/>
    </source>
</evidence>
<dbReference type="InterPro" id="IPR036892">
    <property type="entry name" value="L27_dom_sf"/>
</dbReference>
<feature type="domain" description="L27" evidence="6">
    <location>
        <begin position="76"/>
        <end position="135"/>
    </location>
</feature>
<dbReference type="CDD" id="cd06798">
    <property type="entry name" value="PDZ_MPP5-like"/>
    <property type="match status" value="1"/>
</dbReference>
<sequence>EDTKKKKELEEKLAREEEFLRSSLRGSIKLQALESNPPKSLHGSSGFINTAFDNEEEAKIRSQQPSPVDGQLKKKFAPNIKDLTTALAHVQQHMKRNGYSLDADLETVQNLLTSPSFRNALSLHSVIQQSFCINRPPSPIVDSAIDLVSECITSLQDSSQTEAIELMDILSRFEVEGLIYAHDKIAERVTLPPPSENDFSVDVGSSSTPSLKDHLTITPQPSHSPILLDDGIKIVRIEKTNEPLGATVRNDGESVVIGRIVRGGAAERCGQLYENDEVLEVNGVPLRGKSVNDVCDLLARMTGTLTFVIQPASDTKPSSPTFHGVMHVKAHFDYDPDEDLYIPCRELGLAFQKGDVLHVISQEDGNWWQAHRDGEEEHNLAGLIPSKSFQQQREIMKQTIMADSLESKRSKKNTLLCARKMHKKKKKKVQYNSNFTD</sequence>
<dbReference type="InterPro" id="IPR001478">
    <property type="entry name" value="PDZ"/>
</dbReference>
<evidence type="ECO:0000256" key="3">
    <source>
        <dbReference type="PROSITE-ProRule" id="PRU00192"/>
    </source>
</evidence>
<keyword evidence="2" id="KW-0677">Repeat</keyword>
<dbReference type="InterPro" id="IPR004172">
    <property type="entry name" value="L27_dom"/>
</dbReference>
<proteinExistence type="predicted"/>
<dbReference type="EMBL" id="JAVRJZ010000955">
    <property type="protein sequence ID" value="KAK2702068.1"/>
    <property type="molecule type" value="Genomic_DNA"/>
</dbReference>
<accession>A0AA88H1D0</accession>
<dbReference type="Gene3D" id="2.30.42.10">
    <property type="match status" value="1"/>
</dbReference>
<keyword evidence="8" id="KW-1185">Reference proteome</keyword>
<feature type="domain" description="SH3" evidence="4">
    <location>
        <begin position="323"/>
        <end position="394"/>
    </location>
</feature>
<keyword evidence="1 3" id="KW-0728">SH3 domain</keyword>
<dbReference type="Gene3D" id="2.30.30.40">
    <property type="entry name" value="SH3 Domains"/>
    <property type="match status" value="1"/>
</dbReference>
<dbReference type="InterPro" id="IPR036034">
    <property type="entry name" value="PDZ_sf"/>
</dbReference>
<dbReference type="Gene3D" id="1.10.287.650">
    <property type="entry name" value="L27 domain"/>
    <property type="match status" value="1"/>
</dbReference>
<dbReference type="FunFam" id="2.30.42.10:FF:000088">
    <property type="entry name" value="MAGUK p55 subfamily member 5"/>
    <property type="match status" value="1"/>
</dbReference>
<dbReference type="Pfam" id="PF00595">
    <property type="entry name" value="PDZ"/>
    <property type="match status" value="1"/>
</dbReference>
<dbReference type="InterPro" id="IPR050716">
    <property type="entry name" value="MAGUK"/>
</dbReference>
<evidence type="ECO:0000259" key="4">
    <source>
        <dbReference type="PROSITE" id="PS50002"/>
    </source>
</evidence>
<dbReference type="PROSITE" id="PS50106">
    <property type="entry name" value="PDZ"/>
    <property type="match status" value="1"/>
</dbReference>
<dbReference type="PANTHER" id="PTHR23122">
    <property type="entry name" value="MEMBRANE-ASSOCIATED GUANYLATE KINASE MAGUK"/>
    <property type="match status" value="1"/>
</dbReference>
<dbReference type="PROSITE" id="PS51022">
    <property type="entry name" value="L27"/>
    <property type="match status" value="2"/>
</dbReference>
<dbReference type="InterPro" id="IPR001452">
    <property type="entry name" value="SH3_domain"/>
</dbReference>
<name>A0AA88H1D0_ARTSF</name>
<dbReference type="SUPFAM" id="SSF50044">
    <property type="entry name" value="SH3-domain"/>
    <property type="match status" value="1"/>
</dbReference>
<feature type="domain" description="PDZ" evidence="5">
    <location>
        <begin position="234"/>
        <end position="313"/>
    </location>
</feature>
<dbReference type="SMART" id="SM00326">
    <property type="entry name" value="SH3"/>
    <property type="match status" value="1"/>
</dbReference>
<dbReference type="Pfam" id="PF02828">
    <property type="entry name" value="L27"/>
    <property type="match status" value="1"/>
</dbReference>
<evidence type="ECO:0000256" key="2">
    <source>
        <dbReference type="ARBA" id="ARBA00022737"/>
    </source>
</evidence>
<dbReference type="InterPro" id="IPR036028">
    <property type="entry name" value="SH3-like_dom_sf"/>
</dbReference>
<dbReference type="SMART" id="SM00228">
    <property type="entry name" value="PDZ"/>
    <property type="match status" value="1"/>
</dbReference>
<evidence type="ECO:0000313" key="8">
    <source>
        <dbReference type="Proteomes" id="UP001187531"/>
    </source>
</evidence>
<evidence type="ECO:0000256" key="1">
    <source>
        <dbReference type="ARBA" id="ARBA00022443"/>
    </source>
</evidence>
<dbReference type="SUPFAM" id="SSF50156">
    <property type="entry name" value="PDZ domain-like"/>
    <property type="match status" value="1"/>
</dbReference>
<dbReference type="InterPro" id="IPR014775">
    <property type="entry name" value="L27_C"/>
</dbReference>
<dbReference type="Gene3D" id="1.20.1270.460">
    <property type="match status" value="1"/>
</dbReference>
<gene>
    <name evidence="7" type="ORF">QYM36_019319</name>
</gene>
<comment type="caution">
    <text evidence="7">The sequence shown here is derived from an EMBL/GenBank/DDBJ whole genome shotgun (WGS) entry which is preliminary data.</text>
</comment>
<dbReference type="Pfam" id="PF07653">
    <property type="entry name" value="SH3_2"/>
    <property type="match status" value="1"/>
</dbReference>
<dbReference type="SMART" id="SM00569">
    <property type="entry name" value="L27"/>
    <property type="match status" value="2"/>
</dbReference>
<reference evidence="7" key="1">
    <citation type="submission" date="2023-07" db="EMBL/GenBank/DDBJ databases">
        <title>Chromosome-level genome assembly of Artemia franciscana.</title>
        <authorList>
            <person name="Jo E."/>
        </authorList>
    </citation>
    <scope>NUCLEOTIDE SEQUENCE</scope>
    <source>
        <tissue evidence="7">Whole body</tissue>
    </source>
</reference>
<organism evidence="7 8">
    <name type="scientific">Artemia franciscana</name>
    <name type="common">Brine shrimp</name>
    <name type="synonym">Artemia sanfranciscana</name>
    <dbReference type="NCBI Taxonomy" id="6661"/>
    <lineage>
        <taxon>Eukaryota</taxon>
        <taxon>Metazoa</taxon>
        <taxon>Ecdysozoa</taxon>
        <taxon>Arthropoda</taxon>
        <taxon>Crustacea</taxon>
        <taxon>Branchiopoda</taxon>
        <taxon>Anostraca</taxon>
        <taxon>Artemiidae</taxon>
        <taxon>Artemia</taxon>
    </lineage>
</organism>
<evidence type="ECO:0000259" key="5">
    <source>
        <dbReference type="PROSITE" id="PS50106"/>
    </source>
</evidence>
<dbReference type="CDD" id="cd12036">
    <property type="entry name" value="SH3_MPP5"/>
    <property type="match status" value="1"/>
</dbReference>
<dbReference type="PROSITE" id="PS50002">
    <property type="entry name" value="SH3"/>
    <property type="match status" value="1"/>
</dbReference>
<feature type="domain" description="L27" evidence="6">
    <location>
        <begin position="137"/>
        <end position="193"/>
    </location>
</feature>
<dbReference type="GO" id="GO:0030054">
    <property type="term" value="C:cell junction"/>
    <property type="evidence" value="ECO:0007669"/>
    <property type="project" value="UniProtKB-ARBA"/>
</dbReference>
<feature type="non-terminal residue" evidence="7">
    <location>
        <position position="1"/>
    </location>
</feature>
<dbReference type="AlphaFoldDB" id="A0AA88H1D0"/>
<feature type="non-terminal residue" evidence="7">
    <location>
        <position position="437"/>
    </location>
</feature>
<dbReference type="SUPFAM" id="SSF101288">
    <property type="entry name" value="L27 domain"/>
    <property type="match status" value="1"/>
</dbReference>
<protein>
    <submittedName>
        <fullName evidence="7">Uncharacterized protein</fullName>
    </submittedName>
</protein>
<evidence type="ECO:0000259" key="6">
    <source>
        <dbReference type="PROSITE" id="PS51022"/>
    </source>
</evidence>